<accession>A0A1R0GQH5</accession>
<dbReference type="GO" id="GO:0004620">
    <property type="term" value="F:phospholipase activity"/>
    <property type="evidence" value="ECO:0007669"/>
    <property type="project" value="TreeGrafter"/>
</dbReference>
<evidence type="ECO:0000256" key="7">
    <source>
        <dbReference type="ARBA" id="ARBA00022692"/>
    </source>
</evidence>
<dbReference type="GO" id="GO:0034727">
    <property type="term" value="P:piecemeal microautophagy of the nucleus"/>
    <property type="evidence" value="ECO:0007669"/>
    <property type="project" value="TreeGrafter"/>
</dbReference>
<dbReference type="EMBL" id="LSSL01004937">
    <property type="protein sequence ID" value="OLY79126.1"/>
    <property type="molecule type" value="Genomic_DNA"/>
</dbReference>
<sequence length="577" mass="66084">MLFSAIFCVSSEISETNSDLRISGKEKLLKREKSFGELSLSLAEIYEQVFITDYQNQSEKNNECLDPLNKIFDNGLPRNSYPSNLKFSSEFTFNDEEKSKKIKVNYEKTCKDKTERNKLYAKTQANDFLGEGFGEFTDNIEDNNLGYDESPEPESFENSSKNLFENYGESKNEKIIISKIKPIAGIRRYSVRKGLKRGFNDSEPDEWIYSLKLSKRNTNLGKNNNLSGLDRYEKIDDYFEFTPNFLNANADKFIKYADLKARIKNLYTKRDSFVRSEIGERMSFWKLNSNFNNNSRENRYLSDNDNLVGAEYLFKNNIKYNNNDGLLIPDVTDKKTLIGLAKMCFNSYYPEENKEWLYLGENWDHQAKGWDTNGLKAQIYTSKLDRVVIIAFKGTSFPWISNVNFETAKNDRLNVNMVIDVIKRYPGSYVALTGHSLGGSIASLVGLVLGVPAVSFEAPGDQLAATRLGFPKQSLNIMQRLPIWHIGHKADPIYNGECVGIFSACQTAGYVMESKCHVGNKCVLDTEKDLGYESSIFKHQLEFVINEVLDKYGDQGFKIPTCKPFTNCMDCEEWKFN</sequence>
<evidence type="ECO:0000256" key="14">
    <source>
        <dbReference type="ARBA" id="ARBA00023098"/>
    </source>
</evidence>
<dbReference type="SUPFAM" id="SSF53474">
    <property type="entry name" value="alpha/beta-Hydrolases"/>
    <property type="match status" value="1"/>
</dbReference>
<dbReference type="GO" id="GO:0006660">
    <property type="term" value="P:phosphatidylserine catabolic process"/>
    <property type="evidence" value="ECO:0007669"/>
    <property type="project" value="TreeGrafter"/>
</dbReference>
<keyword evidence="13" id="KW-0072">Autophagy</keyword>
<dbReference type="Gene3D" id="3.40.50.1820">
    <property type="entry name" value="alpha/beta hydrolase"/>
    <property type="match status" value="1"/>
</dbReference>
<comment type="similarity">
    <text evidence="4">Belongs to the AB hydrolase superfamily. Lipase family.</text>
</comment>
<evidence type="ECO:0000256" key="11">
    <source>
        <dbReference type="ARBA" id="ARBA00022968"/>
    </source>
</evidence>
<evidence type="ECO:0000256" key="3">
    <source>
        <dbReference type="ARBA" id="ARBA00004343"/>
    </source>
</evidence>
<reference evidence="18 19" key="1">
    <citation type="journal article" date="2016" name="Mol. Biol. Evol.">
        <title>Genome-Wide Survey of Gut Fungi (Harpellales) Reveals the First Horizontally Transferred Ubiquitin Gene from a Mosquito Host.</title>
        <authorList>
            <person name="Wang Y."/>
            <person name="White M.M."/>
            <person name="Kvist S."/>
            <person name="Moncalvo J.M."/>
        </authorList>
    </citation>
    <scope>NUCLEOTIDE SEQUENCE [LARGE SCALE GENOMIC DNA]</scope>
    <source>
        <strain evidence="18 19">ALG-7-W6</strain>
    </source>
</reference>
<evidence type="ECO:0000256" key="16">
    <source>
        <dbReference type="ARBA" id="ARBA00023180"/>
    </source>
</evidence>
<evidence type="ECO:0000256" key="8">
    <source>
        <dbReference type="ARBA" id="ARBA00022753"/>
    </source>
</evidence>
<dbReference type="GO" id="GO:0032585">
    <property type="term" value="C:multivesicular body membrane"/>
    <property type="evidence" value="ECO:0007669"/>
    <property type="project" value="UniProtKB-SubCell"/>
</dbReference>
<evidence type="ECO:0000256" key="2">
    <source>
        <dbReference type="ARBA" id="ARBA00004270"/>
    </source>
</evidence>
<dbReference type="InterPro" id="IPR050805">
    <property type="entry name" value="ATG15_Lipase"/>
</dbReference>
<dbReference type="InterPro" id="IPR029058">
    <property type="entry name" value="AB_hydrolase_fold"/>
</dbReference>
<evidence type="ECO:0000256" key="9">
    <source>
        <dbReference type="ARBA" id="ARBA00022801"/>
    </source>
</evidence>
<dbReference type="Proteomes" id="UP000187455">
    <property type="component" value="Unassembled WGS sequence"/>
</dbReference>
<keyword evidence="12" id="KW-1133">Transmembrane helix</keyword>
<evidence type="ECO:0000313" key="19">
    <source>
        <dbReference type="Proteomes" id="UP000187455"/>
    </source>
</evidence>
<dbReference type="GO" id="GO:0046461">
    <property type="term" value="P:neutral lipid catabolic process"/>
    <property type="evidence" value="ECO:0007669"/>
    <property type="project" value="TreeGrafter"/>
</dbReference>
<evidence type="ECO:0000256" key="17">
    <source>
        <dbReference type="ARBA" id="ARBA00029828"/>
    </source>
</evidence>
<comment type="subunit">
    <text evidence="5">Binds to both phosphatidylinositol (PI) and phosphatidylinositol 3,5-bisphosphate (PIP2).</text>
</comment>
<keyword evidence="11" id="KW-0735">Signal-anchor</keyword>
<evidence type="ECO:0000256" key="5">
    <source>
        <dbReference type="ARBA" id="ARBA00011137"/>
    </source>
</evidence>
<keyword evidence="19" id="KW-1185">Reference proteome</keyword>
<evidence type="ECO:0000256" key="13">
    <source>
        <dbReference type="ARBA" id="ARBA00023006"/>
    </source>
</evidence>
<evidence type="ECO:0000256" key="1">
    <source>
        <dbReference type="ARBA" id="ARBA00001024"/>
    </source>
</evidence>
<dbReference type="PANTHER" id="PTHR47175">
    <property type="entry name" value="LIPASE ATG15-RELATED"/>
    <property type="match status" value="1"/>
</dbReference>
<dbReference type="GO" id="GO:0034496">
    <property type="term" value="P:multivesicular body membrane disassembly"/>
    <property type="evidence" value="ECO:0007669"/>
    <property type="project" value="TreeGrafter"/>
</dbReference>
<evidence type="ECO:0000256" key="15">
    <source>
        <dbReference type="ARBA" id="ARBA00023136"/>
    </source>
</evidence>
<keyword evidence="10" id="KW-0442">Lipid degradation</keyword>
<dbReference type="PANTHER" id="PTHR47175:SF2">
    <property type="entry name" value="LIPASE ATG15-RELATED"/>
    <property type="match status" value="1"/>
</dbReference>
<comment type="subcellular location">
    <subcellularLocation>
        <location evidence="3">Endosome</location>
        <location evidence="3">Multivesicular body membrane</location>
        <topology evidence="3">Single-pass type II membrane protein</topology>
    </subcellularLocation>
    <subcellularLocation>
        <location evidence="2">Prevacuolar compartment membrane</location>
        <topology evidence="2">Single-pass type II membrane protein</topology>
    </subcellularLocation>
</comment>
<keyword evidence="14" id="KW-0443">Lipid metabolism</keyword>
<proteinExistence type="inferred from homology"/>
<dbReference type="OrthoDB" id="58570at2759"/>
<evidence type="ECO:0000256" key="10">
    <source>
        <dbReference type="ARBA" id="ARBA00022963"/>
    </source>
</evidence>
<keyword evidence="16" id="KW-0325">Glycoprotein</keyword>
<evidence type="ECO:0000256" key="6">
    <source>
        <dbReference type="ARBA" id="ARBA00013279"/>
    </source>
</evidence>
<dbReference type="GO" id="GO:0004806">
    <property type="term" value="F:triacylglycerol lipase activity"/>
    <property type="evidence" value="ECO:0007669"/>
    <property type="project" value="UniProtKB-EC"/>
</dbReference>
<dbReference type="Pfam" id="PF26363">
    <property type="entry name" value="Phospholipase-like"/>
    <property type="match status" value="1"/>
</dbReference>
<evidence type="ECO:0000256" key="4">
    <source>
        <dbReference type="ARBA" id="ARBA00010701"/>
    </source>
</evidence>
<comment type="catalytic activity">
    <reaction evidence="1">
        <text>a triacylglycerol + H2O = a diacylglycerol + a fatty acid + H(+)</text>
        <dbReference type="Rhea" id="RHEA:12044"/>
        <dbReference type="ChEBI" id="CHEBI:15377"/>
        <dbReference type="ChEBI" id="CHEBI:15378"/>
        <dbReference type="ChEBI" id="CHEBI:17855"/>
        <dbReference type="ChEBI" id="CHEBI:18035"/>
        <dbReference type="ChEBI" id="CHEBI:28868"/>
        <dbReference type="EC" id="3.1.1.3"/>
    </reaction>
</comment>
<keyword evidence="7" id="KW-0812">Transmembrane</keyword>
<dbReference type="EC" id="3.1.1.3" evidence="6"/>
<dbReference type="AlphaFoldDB" id="A0A1R0GQH5"/>
<comment type="caution">
    <text evidence="18">The sequence shown here is derived from an EMBL/GenBank/DDBJ whole genome shotgun (WGS) entry which is preliminary data.</text>
</comment>
<name>A0A1R0GQH5_9FUNG</name>
<organism evidence="18 19">
    <name type="scientific">Smittium mucronatum</name>
    <dbReference type="NCBI Taxonomy" id="133383"/>
    <lineage>
        <taxon>Eukaryota</taxon>
        <taxon>Fungi</taxon>
        <taxon>Fungi incertae sedis</taxon>
        <taxon>Zoopagomycota</taxon>
        <taxon>Kickxellomycotina</taxon>
        <taxon>Harpellomycetes</taxon>
        <taxon>Harpellales</taxon>
        <taxon>Legeriomycetaceae</taxon>
        <taxon>Smittium</taxon>
    </lineage>
</organism>
<evidence type="ECO:0000313" key="18">
    <source>
        <dbReference type="EMBL" id="OLY79126.1"/>
    </source>
</evidence>
<gene>
    <name evidence="18" type="ORF">AYI68_g6814</name>
</gene>
<dbReference type="STRING" id="133383.A0A1R0GQH5"/>
<evidence type="ECO:0000256" key="12">
    <source>
        <dbReference type="ARBA" id="ARBA00022989"/>
    </source>
</evidence>
<keyword evidence="8" id="KW-0967">Endosome</keyword>
<keyword evidence="15" id="KW-0472">Membrane</keyword>
<dbReference type="GO" id="GO:0005775">
    <property type="term" value="C:vacuolar lumen"/>
    <property type="evidence" value="ECO:0007669"/>
    <property type="project" value="TreeGrafter"/>
</dbReference>
<keyword evidence="9" id="KW-0378">Hydrolase</keyword>
<protein>
    <recommendedName>
        <fullName evidence="6">triacylglycerol lipase</fullName>
        <ecNumber evidence="6">3.1.1.3</ecNumber>
    </recommendedName>
    <alternativeName>
        <fullName evidence="17">Autophagy-related protein 15</fullName>
    </alternativeName>
</protein>